<keyword evidence="3" id="KW-1185">Reference proteome</keyword>
<evidence type="ECO:0000313" key="3">
    <source>
        <dbReference type="Proteomes" id="UP001203212"/>
    </source>
</evidence>
<name>A0ABT0L4K7_9GAMM</name>
<dbReference type="Pfam" id="PF06035">
    <property type="entry name" value="Peptidase_C93"/>
    <property type="match status" value="1"/>
</dbReference>
<dbReference type="PANTHER" id="PTHR39327">
    <property type="match status" value="1"/>
</dbReference>
<comment type="caution">
    <text evidence="2">The sequence shown here is derived from an EMBL/GenBank/DDBJ whole genome shotgun (WGS) entry which is preliminary data.</text>
</comment>
<gene>
    <name evidence="2" type="ORF">L2689_14370</name>
</gene>
<feature type="signal peptide" evidence="1">
    <location>
        <begin position="1"/>
        <end position="34"/>
    </location>
</feature>
<proteinExistence type="predicted"/>
<dbReference type="InterPro" id="IPR010319">
    <property type="entry name" value="Transglutaminase-like_Cys_pept"/>
</dbReference>
<dbReference type="PANTHER" id="PTHR39327:SF1">
    <property type="entry name" value="BLR5470 PROTEIN"/>
    <property type="match status" value="1"/>
</dbReference>
<evidence type="ECO:0000256" key="1">
    <source>
        <dbReference type="SAM" id="SignalP"/>
    </source>
</evidence>
<dbReference type="Proteomes" id="UP001203212">
    <property type="component" value="Unassembled WGS sequence"/>
</dbReference>
<reference evidence="2 3" key="1">
    <citation type="submission" date="2022-01" db="EMBL/GenBank/DDBJ databases">
        <title>Whole genome-based taxonomy of the Shewanellaceae.</title>
        <authorList>
            <person name="Martin-Rodriguez A.J."/>
        </authorList>
    </citation>
    <scope>NUCLEOTIDE SEQUENCE [LARGE SCALE GENOMIC DNA]</scope>
    <source>
        <strain evidence="2 3">JCM 17801</strain>
    </source>
</reference>
<protein>
    <submittedName>
        <fullName evidence="2">Transglutaminase-like cysteine peptidase</fullName>
    </submittedName>
</protein>
<accession>A0ABT0L4K7</accession>
<dbReference type="Gene3D" id="3.10.620.30">
    <property type="match status" value="1"/>
</dbReference>
<sequence>MPLLSQLRFNKSIQQKRCHILIVAAFLTVSTLYAAPPQKLDANKITSTLVKRYGERAGLRAKAWFKVVAEAQDLSEKQQLEKVNQFFNLFRFVDDIVLWGDSNYWATPMEFIGVNGGDCEDFSIAKYFTLLQLGIAEDKLRITMVKATTVNQYHMVLAYYETPGSIPLVLDNLDTKIKPATQRGDLLPVYSFNGKQLWLNKEKGRGVLAGSSSRLEKWNDLKNRLGVDRLRQPKLNME</sequence>
<organism evidence="2 3">
    <name type="scientific">Shewanella aestuarii</name>
    <dbReference type="NCBI Taxonomy" id="1028752"/>
    <lineage>
        <taxon>Bacteria</taxon>
        <taxon>Pseudomonadati</taxon>
        <taxon>Pseudomonadota</taxon>
        <taxon>Gammaproteobacteria</taxon>
        <taxon>Alteromonadales</taxon>
        <taxon>Shewanellaceae</taxon>
        <taxon>Shewanella</taxon>
    </lineage>
</organism>
<evidence type="ECO:0000313" key="2">
    <source>
        <dbReference type="EMBL" id="MCL1118420.1"/>
    </source>
</evidence>
<keyword evidence="1" id="KW-0732">Signal</keyword>
<feature type="chain" id="PRO_5045955968" evidence="1">
    <location>
        <begin position="35"/>
        <end position="238"/>
    </location>
</feature>
<dbReference type="EMBL" id="JAKILK010000009">
    <property type="protein sequence ID" value="MCL1118420.1"/>
    <property type="molecule type" value="Genomic_DNA"/>
</dbReference>